<dbReference type="Pfam" id="PF01152">
    <property type="entry name" value="Bac_globin"/>
    <property type="match status" value="1"/>
</dbReference>
<dbReference type="Proteomes" id="UP000612349">
    <property type="component" value="Unassembled WGS sequence"/>
</dbReference>
<protein>
    <recommendedName>
        <fullName evidence="8">Globin</fullName>
    </recommendedName>
</protein>
<dbReference type="PROSITE" id="PS01213">
    <property type="entry name" value="GLOBIN_FAM_2"/>
    <property type="match status" value="1"/>
</dbReference>
<dbReference type="EMBL" id="BMIP01000001">
    <property type="protein sequence ID" value="GGD60116.1"/>
    <property type="molecule type" value="Genomic_DNA"/>
</dbReference>
<sequence>MSDTAKQTPRTPFHIMGGTMAFQDIVSRFYDLMDSDPAYAELRAMHGADLAGMRDALTAFLSGWAGGPRDWFEANPGRCMFSVHGKMPIDSTTAGQWADAMERAIAAADVANRDMADELGAHLGRMARSMAGIPANAA</sequence>
<comment type="caution">
    <text evidence="6">The sequence shown here is derived from an EMBL/GenBank/DDBJ whole genome shotgun (WGS) entry which is preliminary data.</text>
</comment>
<reference evidence="6" key="2">
    <citation type="submission" date="2020-09" db="EMBL/GenBank/DDBJ databases">
        <authorList>
            <person name="Sun Q."/>
            <person name="Zhou Y."/>
        </authorList>
    </citation>
    <scope>NUCLEOTIDE SEQUENCE</scope>
    <source>
        <strain evidence="6">CGMCC 1.15360</strain>
    </source>
</reference>
<accession>A0A916YT28</accession>
<dbReference type="OrthoDB" id="9790913at2"/>
<comment type="cofactor">
    <cofactor evidence="1">
        <name>heme</name>
        <dbReference type="ChEBI" id="CHEBI:30413"/>
    </cofactor>
</comment>
<dbReference type="AlphaFoldDB" id="A0A916YT28"/>
<dbReference type="InterPro" id="IPR009050">
    <property type="entry name" value="Globin-like_sf"/>
</dbReference>
<dbReference type="SUPFAM" id="SSF46458">
    <property type="entry name" value="Globin-like"/>
    <property type="match status" value="1"/>
</dbReference>
<keyword evidence="2" id="KW-0813">Transport</keyword>
<name>A0A916YT28_9SPHN</name>
<dbReference type="InterPro" id="IPR019795">
    <property type="entry name" value="Globin_bac-like_CS"/>
</dbReference>
<dbReference type="InterPro" id="IPR012292">
    <property type="entry name" value="Globin/Proto"/>
</dbReference>
<keyword evidence="5" id="KW-0408">Iron</keyword>
<evidence type="ECO:0000256" key="1">
    <source>
        <dbReference type="ARBA" id="ARBA00001971"/>
    </source>
</evidence>
<evidence type="ECO:0008006" key="8">
    <source>
        <dbReference type="Google" id="ProtNLM"/>
    </source>
</evidence>
<dbReference type="GO" id="GO:0046872">
    <property type="term" value="F:metal ion binding"/>
    <property type="evidence" value="ECO:0007669"/>
    <property type="project" value="UniProtKB-KW"/>
</dbReference>
<keyword evidence="4" id="KW-0479">Metal-binding</keyword>
<evidence type="ECO:0000256" key="3">
    <source>
        <dbReference type="ARBA" id="ARBA00022617"/>
    </source>
</evidence>
<evidence type="ECO:0000256" key="4">
    <source>
        <dbReference type="ARBA" id="ARBA00022723"/>
    </source>
</evidence>
<keyword evidence="3" id="KW-0349">Heme</keyword>
<evidence type="ECO:0000313" key="6">
    <source>
        <dbReference type="EMBL" id="GGD60116.1"/>
    </source>
</evidence>
<dbReference type="GO" id="GO:0020037">
    <property type="term" value="F:heme binding"/>
    <property type="evidence" value="ECO:0007669"/>
    <property type="project" value="InterPro"/>
</dbReference>
<dbReference type="Gene3D" id="1.10.490.10">
    <property type="entry name" value="Globins"/>
    <property type="match status" value="1"/>
</dbReference>
<organism evidence="6 7">
    <name type="scientific">Croceicoccus mobilis</name>
    <dbReference type="NCBI Taxonomy" id="1703339"/>
    <lineage>
        <taxon>Bacteria</taxon>
        <taxon>Pseudomonadati</taxon>
        <taxon>Pseudomonadota</taxon>
        <taxon>Alphaproteobacteria</taxon>
        <taxon>Sphingomonadales</taxon>
        <taxon>Erythrobacteraceae</taxon>
        <taxon>Croceicoccus</taxon>
    </lineage>
</organism>
<evidence type="ECO:0000256" key="2">
    <source>
        <dbReference type="ARBA" id="ARBA00022448"/>
    </source>
</evidence>
<evidence type="ECO:0000256" key="5">
    <source>
        <dbReference type="ARBA" id="ARBA00023004"/>
    </source>
</evidence>
<reference evidence="6" key="1">
    <citation type="journal article" date="2014" name="Int. J. Syst. Evol. Microbiol.">
        <title>Complete genome sequence of Corynebacterium casei LMG S-19264T (=DSM 44701T), isolated from a smear-ripened cheese.</title>
        <authorList>
            <consortium name="US DOE Joint Genome Institute (JGI-PGF)"/>
            <person name="Walter F."/>
            <person name="Albersmeier A."/>
            <person name="Kalinowski J."/>
            <person name="Ruckert C."/>
        </authorList>
    </citation>
    <scope>NUCLEOTIDE SEQUENCE</scope>
    <source>
        <strain evidence="6">CGMCC 1.15360</strain>
    </source>
</reference>
<dbReference type="RefSeq" id="WP_066773430.1">
    <property type="nucleotide sequence ID" value="NZ_BMIP01000001.1"/>
</dbReference>
<dbReference type="InterPro" id="IPR001486">
    <property type="entry name" value="Hemoglobin_trunc"/>
</dbReference>
<proteinExistence type="predicted"/>
<dbReference type="GO" id="GO:0015671">
    <property type="term" value="P:oxygen transport"/>
    <property type="evidence" value="ECO:0007669"/>
    <property type="project" value="InterPro"/>
</dbReference>
<dbReference type="GO" id="GO:0019825">
    <property type="term" value="F:oxygen binding"/>
    <property type="evidence" value="ECO:0007669"/>
    <property type="project" value="InterPro"/>
</dbReference>
<evidence type="ECO:0000313" key="7">
    <source>
        <dbReference type="Proteomes" id="UP000612349"/>
    </source>
</evidence>
<gene>
    <name evidence="6" type="ORF">GCM10010990_06940</name>
</gene>
<keyword evidence="7" id="KW-1185">Reference proteome</keyword>